<keyword evidence="3" id="KW-1185">Reference proteome</keyword>
<evidence type="ECO:0000313" key="2">
    <source>
        <dbReference type="EMBL" id="RIE15286.1"/>
    </source>
</evidence>
<reference evidence="3 4" key="1">
    <citation type="submission" date="2018-09" db="EMBL/GenBank/DDBJ databases">
        <title>Discovery and Ecogenomic Context for Candidatus Cryosericales, a Global Caldiserica Order Active in Thawing Permafrost.</title>
        <authorList>
            <person name="Martinez M.A."/>
            <person name="Woodcroft B.J."/>
            <person name="Ignacio Espinoza J.C."/>
            <person name="Zayed A."/>
            <person name="Singleton C.M."/>
            <person name="Boyd J."/>
            <person name="Li Y.-F."/>
            <person name="Purvine S."/>
            <person name="Maughan H."/>
            <person name="Hodgkins S.B."/>
            <person name="Anderson D."/>
            <person name="Sederholm M."/>
            <person name="Temperton B."/>
            <person name="Saleska S.R."/>
            <person name="Tyson G.W."/>
            <person name="Rich V.I."/>
        </authorList>
    </citation>
    <scope>NUCLEOTIDE SEQUENCE [LARGE SCALE GENOMIC DNA]</scope>
    <source>
        <strain evidence="2 3">SMC2</strain>
        <strain evidence="1 4">SMC3</strain>
    </source>
</reference>
<sequence>MDEYAKVIVVAGQAEAERIVQALGAAGMTAFFRATTGLEGMFQVMAVQSRLDEARDVASMFQGCECQQEGNHDELEVHSQTGKRVRRRGIVE</sequence>
<evidence type="ECO:0000313" key="3">
    <source>
        <dbReference type="Proteomes" id="UP000265724"/>
    </source>
</evidence>
<dbReference type="Proteomes" id="UP000266042">
    <property type="component" value="Unassembled WGS sequence"/>
</dbReference>
<accession>A0A398DJC8</accession>
<comment type="caution">
    <text evidence="1">The sequence shown here is derived from an EMBL/GenBank/DDBJ whole genome shotgun (WGS) entry which is preliminary data.</text>
</comment>
<evidence type="ECO:0008006" key="5">
    <source>
        <dbReference type="Google" id="ProtNLM"/>
    </source>
</evidence>
<evidence type="ECO:0000313" key="4">
    <source>
        <dbReference type="Proteomes" id="UP000266042"/>
    </source>
</evidence>
<dbReference type="Proteomes" id="UP000265724">
    <property type="component" value="Unassembled WGS sequence"/>
</dbReference>
<dbReference type="EMBL" id="QXIX01000011">
    <property type="protein sequence ID" value="RIE15286.1"/>
    <property type="molecule type" value="Genomic_DNA"/>
</dbReference>
<dbReference type="EMBL" id="QXIW01000004">
    <property type="protein sequence ID" value="RIE14920.1"/>
    <property type="molecule type" value="Genomic_DNA"/>
</dbReference>
<dbReference type="AlphaFoldDB" id="A0A398DJC8"/>
<evidence type="ECO:0000313" key="1">
    <source>
        <dbReference type="EMBL" id="RIE14920.1"/>
    </source>
</evidence>
<name>A0A398DJC8_9BACT</name>
<proteinExistence type="predicted"/>
<dbReference type="RefSeq" id="WP_119086765.1">
    <property type="nucleotide sequence ID" value="NZ_QXIW01000004.1"/>
</dbReference>
<gene>
    <name evidence="2" type="ORF">SMC2_01140</name>
    <name evidence="1" type="ORF">SMC3_00760</name>
</gene>
<protein>
    <recommendedName>
        <fullName evidence="5">DUF2007 domain-containing protein</fullName>
    </recommendedName>
</protein>
<organism evidence="1 4">
    <name type="scientific">Candidatus Cryosericum hinesii</name>
    <dbReference type="NCBI Taxonomy" id="2290915"/>
    <lineage>
        <taxon>Bacteria</taxon>
        <taxon>Pseudomonadati</taxon>
        <taxon>Caldisericota/Cryosericota group</taxon>
        <taxon>Candidatus Cryosericota</taxon>
        <taxon>Candidatus Cryosericia</taxon>
        <taxon>Candidatus Cryosericales</taxon>
        <taxon>Candidatus Cryosericaceae</taxon>
        <taxon>Candidatus Cryosericum</taxon>
    </lineage>
</organism>